<dbReference type="InterPro" id="IPR001715">
    <property type="entry name" value="CH_dom"/>
</dbReference>
<dbReference type="FunFam" id="1.20.5.1430:FF:000005">
    <property type="entry name" value="Eb1, isoform E"/>
    <property type="match status" value="1"/>
</dbReference>
<dbReference type="CDD" id="cd00014">
    <property type="entry name" value="CH_SF"/>
    <property type="match status" value="1"/>
</dbReference>
<dbReference type="InterPro" id="IPR036133">
    <property type="entry name" value="EB1_C_sf"/>
</dbReference>
<dbReference type="OrthoDB" id="2119228at2759"/>
<evidence type="ECO:0008006" key="15">
    <source>
        <dbReference type="Google" id="ProtNLM"/>
    </source>
</evidence>
<evidence type="ECO:0000256" key="2">
    <source>
        <dbReference type="ARBA" id="ARBA00010729"/>
    </source>
</evidence>
<dbReference type="SUPFAM" id="SSF47576">
    <property type="entry name" value="Calponin-homology domain, CH-domain"/>
    <property type="match status" value="1"/>
</dbReference>
<keyword evidence="5 9" id="KW-0493">Microtubule</keyword>
<sequence>MTEREPVICVNVYSTSATADNLSRHEMLNWVNECLQSNYTKIEELCSGAAYCQFMDMLFPGSISLKKVKFKTVLEHEYIQNFKLLQAAFKKVGADKHIPVDKLIKGRFQDNFEFLQWFKKFFDANYGGQDYNPLDARNGVMMGADGRGVSNKSGSTSRLTANSSQKSIARAEAAMSSKQSRTILLPQATPSPRTTTTGSRIAAQRTNRLGGGDHQRVDELTNQLQEMKVTVDGLERERDFYYGKLRDIEVLCQEQEMNEDKQAFIEQILEILYATEDGFAVPDDVPEDGLPSQNDEDEY</sequence>
<dbReference type="Pfam" id="PF03271">
    <property type="entry name" value="EB1"/>
    <property type="match status" value="1"/>
</dbReference>
<dbReference type="AlphaFoldDB" id="A0A8X6Y194"/>
<evidence type="ECO:0000256" key="3">
    <source>
        <dbReference type="ARBA" id="ARBA00022490"/>
    </source>
</evidence>
<dbReference type="GO" id="GO:0008017">
    <property type="term" value="F:microtubule binding"/>
    <property type="evidence" value="ECO:0007669"/>
    <property type="project" value="InterPro"/>
</dbReference>
<keyword evidence="8" id="KW-0131">Cell cycle</keyword>
<keyword evidence="4" id="KW-0132">Cell division</keyword>
<organism evidence="13 14">
    <name type="scientific">Trichonephila inaurata madagascariensis</name>
    <dbReference type="NCBI Taxonomy" id="2747483"/>
    <lineage>
        <taxon>Eukaryota</taxon>
        <taxon>Metazoa</taxon>
        <taxon>Ecdysozoa</taxon>
        <taxon>Arthropoda</taxon>
        <taxon>Chelicerata</taxon>
        <taxon>Arachnida</taxon>
        <taxon>Araneae</taxon>
        <taxon>Araneomorphae</taxon>
        <taxon>Entelegynae</taxon>
        <taxon>Araneoidea</taxon>
        <taxon>Nephilidae</taxon>
        <taxon>Trichonephila</taxon>
        <taxon>Trichonephila inaurata</taxon>
    </lineage>
</organism>
<proteinExistence type="inferred from homology"/>
<dbReference type="Gene3D" id="1.20.5.1430">
    <property type="match status" value="1"/>
</dbReference>
<evidence type="ECO:0000256" key="7">
    <source>
        <dbReference type="ARBA" id="ARBA00023212"/>
    </source>
</evidence>
<keyword evidence="6" id="KW-0498">Mitosis</keyword>
<dbReference type="FunFam" id="1.10.418.10:FF:000007">
    <property type="entry name" value="Microtubule-associated protein, RP/EB family, member 2"/>
    <property type="match status" value="1"/>
</dbReference>
<evidence type="ECO:0000259" key="12">
    <source>
        <dbReference type="PROSITE" id="PS51230"/>
    </source>
</evidence>
<dbReference type="Proteomes" id="UP000886998">
    <property type="component" value="Unassembled WGS sequence"/>
</dbReference>
<dbReference type="InterPro" id="IPR027328">
    <property type="entry name" value="MAPRE"/>
</dbReference>
<evidence type="ECO:0000256" key="1">
    <source>
        <dbReference type="ARBA" id="ARBA00004245"/>
    </source>
</evidence>
<dbReference type="SUPFAM" id="SSF140612">
    <property type="entry name" value="EB1 dimerisation domain-like"/>
    <property type="match status" value="1"/>
</dbReference>
<dbReference type="GO" id="GO:0005874">
    <property type="term" value="C:microtubule"/>
    <property type="evidence" value="ECO:0007669"/>
    <property type="project" value="UniProtKB-KW"/>
</dbReference>
<name>A0A8X6Y194_9ARAC</name>
<dbReference type="InterPro" id="IPR036872">
    <property type="entry name" value="CH_dom_sf"/>
</dbReference>
<evidence type="ECO:0000256" key="8">
    <source>
        <dbReference type="ARBA" id="ARBA00023306"/>
    </source>
</evidence>
<dbReference type="InterPro" id="IPR004953">
    <property type="entry name" value="EB1_C"/>
</dbReference>
<dbReference type="PROSITE" id="PS51230">
    <property type="entry name" value="EB1_C"/>
    <property type="match status" value="1"/>
</dbReference>
<keyword evidence="7" id="KW-0206">Cytoskeleton</keyword>
<keyword evidence="3" id="KW-0963">Cytoplasm</keyword>
<dbReference type="Pfam" id="PF00307">
    <property type="entry name" value="CH"/>
    <property type="match status" value="1"/>
</dbReference>
<dbReference type="EMBL" id="BMAV01014168">
    <property type="protein sequence ID" value="GFY62353.1"/>
    <property type="molecule type" value="Genomic_DNA"/>
</dbReference>
<evidence type="ECO:0000313" key="14">
    <source>
        <dbReference type="Proteomes" id="UP000886998"/>
    </source>
</evidence>
<evidence type="ECO:0000256" key="5">
    <source>
        <dbReference type="ARBA" id="ARBA00022701"/>
    </source>
</evidence>
<accession>A0A8X6Y194</accession>
<evidence type="ECO:0000259" key="11">
    <source>
        <dbReference type="PROSITE" id="PS50021"/>
    </source>
</evidence>
<protein>
    <recommendedName>
        <fullName evidence="15">Microtubule-associated protein RP/EB family member 1</fullName>
    </recommendedName>
</protein>
<comment type="similarity">
    <text evidence="2">Belongs to the MAPRE family.</text>
</comment>
<feature type="domain" description="Calponin-homology (CH)" evidence="11">
    <location>
        <begin position="21"/>
        <end position="123"/>
    </location>
</feature>
<keyword evidence="14" id="KW-1185">Reference proteome</keyword>
<evidence type="ECO:0000313" key="13">
    <source>
        <dbReference type="EMBL" id="GFY62353.1"/>
    </source>
</evidence>
<dbReference type="GO" id="GO:0051301">
    <property type="term" value="P:cell division"/>
    <property type="evidence" value="ECO:0007669"/>
    <property type="project" value="UniProtKB-KW"/>
</dbReference>
<dbReference type="Gene3D" id="1.10.418.10">
    <property type="entry name" value="Calponin-like domain"/>
    <property type="match status" value="1"/>
</dbReference>
<gene>
    <name evidence="13" type="primary">MAPRE1</name>
    <name evidence="13" type="ORF">TNIN_211591</name>
</gene>
<reference evidence="13" key="1">
    <citation type="submission" date="2020-08" db="EMBL/GenBank/DDBJ databases">
        <title>Multicomponent nature underlies the extraordinary mechanical properties of spider dragline silk.</title>
        <authorList>
            <person name="Kono N."/>
            <person name="Nakamura H."/>
            <person name="Mori M."/>
            <person name="Yoshida Y."/>
            <person name="Ohtoshi R."/>
            <person name="Malay A.D."/>
            <person name="Moran D.A.P."/>
            <person name="Tomita M."/>
            <person name="Numata K."/>
            <person name="Arakawa K."/>
        </authorList>
    </citation>
    <scope>NUCLEOTIDE SEQUENCE</scope>
</reference>
<evidence type="ECO:0000256" key="6">
    <source>
        <dbReference type="ARBA" id="ARBA00022776"/>
    </source>
</evidence>
<comment type="subcellular location">
    <subcellularLocation>
        <location evidence="1">Cytoplasm</location>
        <location evidence="1">Cytoskeleton</location>
    </subcellularLocation>
</comment>
<feature type="domain" description="EB1 C-terminal" evidence="12">
    <location>
        <begin position="209"/>
        <end position="281"/>
    </location>
</feature>
<evidence type="ECO:0000256" key="10">
    <source>
        <dbReference type="SAM" id="MobiDB-lite"/>
    </source>
</evidence>
<evidence type="ECO:0000256" key="9">
    <source>
        <dbReference type="PROSITE-ProRule" id="PRU00576"/>
    </source>
</evidence>
<evidence type="ECO:0000256" key="4">
    <source>
        <dbReference type="ARBA" id="ARBA00022618"/>
    </source>
</evidence>
<feature type="region of interest" description="Disordered" evidence="10">
    <location>
        <begin position="280"/>
        <end position="299"/>
    </location>
</feature>
<dbReference type="PANTHER" id="PTHR10623">
    <property type="entry name" value="MICROTUBULE-ASSOCIATED PROTEIN RP/EB FAMILY MEMBER"/>
    <property type="match status" value="1"/>
</dbReference>
<dbReference type="PROSITE" id="PS50021">
    <property type="entry name" value="CH"/>
    <property type="match status" value="1"/>
</dbReference>
<comment type="caution">
    <text evidence="13">The sequence shown here is derived from an EMBL/GenBank/DDBJ whole genome shotgun (WGS) entry which is preliminary data.</text>
</comment>